<keyword evidence="4" id="KW-0238">DNA-binding</keyword>
<evidence type="ECO:0000313" key="9">
    <source>
        <dbReference type="Proteomes" id="UP000828251"/>
    </source>
</evidence>
<dbReference type="OrthoDB" id="1931494at2759"/>
<evidence type="ECO:0000256" key="6">
    <source>
        <dbReference type="ARBA" id="ARBA00023242"/>
    </source>
</evidence>
<keyword evidence="3" id="KW-0805">Transcription regulation</keyword>
<name>A0A9D3UNL2_9ROSI</name>
<keyword evidence="9" id="KW-1185">Reference proteome</keyword>
<reference evidence="8 9" key="1">
    <citation type="journal article" date="2021" name="Plant Biotechnol. J.">
        <title>Multi-omics assisted identification of the key and species-specific regulatory components of drought-tolerant mechanisms in Gossypium stocksii.</title>
        <authorList>
            <person name="Yu D."/>
            <person name="Ke L."/>
            <person name="Zhang D."/>
            <person name="Wu Y."/>
            <person name="Sun Y."/>
            <person name="Mei J."/>
            <person name="Sun J."/>
            <person name="Sun Y."/>
        </authorList>
    </citation>
    <scope>NUCLEOTIDE SEQUENCE [LARGE SCALE GENOMIC DNA]</scope>
    <source>
        <strain evidence="9">cv. E1</strain>
        <tissue evidence="8">Leaf</tissue>
    </source>
</reference>
<dbReference type="CDD" id="cd00018">
    <property type="entry name" value="AP2"/>
    <property type="match status" value="1"/>
</dbReference>
<comment type="caution">
    <text evidence="8">The sequence shown here is derived from an EMBL/GenBank/DDBJ whole genome shotgun (WGS) entry which is preliminary data.</text>
</comment>
<keyword evidence="5" id="KW-0804">Transcription</keyword>
<keyword evidence="6" id="KW-0539">Nucleus</keyword>
<dbReference type="GO" id="GO:0009873">
    <property type="term" value="P:ethylene-activated signaling pathway"/>
    <property type="evidence" value="ECO:0007669"/>
    <property type="project" value="UniProtKB-KW"/>
</dbReference>
<organism evidence="8 9">
    <name type="scientific">Gossypium stocksii</name>
    <dbReference type="NCBI Taxonomy" id="47602"/>
    <lineage>
        <taxon>Eukaryota</taxon>
        <taxon>Viridiplantae</taxon>
        <taxon>Streptophyta</taxon>
        <taxon>Embryophyta</taxon>
        <taxon>Tracheophyta</taxon>
        <taxon>Spermatophyta</taxon>
        <taxon>Magnoliopsida</taxon>
        <taxon>eudicotyledons</taxon>
        <taxon>Gunneridae</taxon>
        <taxon>Pentapetalae</taxon>
        <taxon>rosids</taxon>
        <taxon>malvids</taxon>
        <taxon>Malvales</taxon>
        <taxon>Malvaceae</taxon>
        <taxon>Malvoideae</taxon>
        <taxon>Gossypium</taxon>
    </lineage>
</organism>
<dbReference type="Gene3D" id="3.30.730.10">
    <property type="entry name" value="AP2/ERF domain"/>
    <property type="match status" value="1"/>
</dbReference>
<evidence type="ECO:0000259" key="7">
    <source>
        <dbReference type="PROSITE" id="PS51032"/>
    </source>
</evidence>
<evidence type="ECO:0000256" key="4">
    <source>
        <dbReference type="ARBA" id="ARBA00023125"/>
    </source>
</evidence>
<dbReference type="Proteomes" id="UP000828251">
    <property type="component" value="Unassembled WGS sequence"/>
</dbReference>
<dbReference type="AlphaFoldDB" id="A0A9D3UNL2"/>
<keyword evidence="2" id="KW-0936">Ethylene signaling pathway</keyword>
<dbReference type="PANTHER" id="PTHR31677:SF228">
    <property type="entry name" value="ETHYLENE-RESPONSIVE TRANSCRIPTION FACTOR 10-RELATED"/>
    <property type="match status" value="1"/>
</dbReference>
<dbReference type="PANTHER" id="PTHR31677">
    <property type="entry name" value="AP2 DOMAIN CLASS TRANSCRIPTION FACTOR"/>
    <property type="match status" value="1"/>
</dbReference>
<dbReference type="PROSITE" id="PS51032">
    <property type="entry name" value="AP2_ERF"/>
    <property type="match status" value="1"/>
</dbReference>
<proteinExistence type="predicted"/>
<dbReference type="GO" id="GO:0003700">
    <property type="term" value="F:DNA-binding transcription factor activity"/>
    <property type="evidence" value="ECO:0007669"/>
    <property type="project" value="InterPro"/>
</dbReference>
<dbReference type="SMART" id="SM00380">
    <property type="entry name" value="AP2"/>
    <property type="match status" value="1"/>
</dbReference>
<evidence type="ECO:0000256" key="5">
    <source>
        <dbReference type="ARBA" id="ARBA00023163"/>
    </source>
</evidence>
<evidence type="ECO:0000256" key="2">
    <source>
        <dbReference type="ARBA" id="ARBA00022745"/>
    </source>
</evidence>
<evidence type="ECO:0000256" key="3">
    <source>
        <dbReference type="ARBA" id="ARBA00023015"/>
    </source>
</evidence>
<feature type="domain" description="AP2/ERF" evidence="7">
    <location>
        <begin position="22"/>
        <end position="81"/>
    </location>
</feature>
<sequence>MVLKEKMVDVKGNGNGCSKEVHSKRVRKRPRGCYASEIRDPGKKSRVWLGTFDTVEEAAKAYNTAAKEFHGANYQQRLRFDHRDYRETFNTGVQSDSNSSAIVDLNHHEIKRRPLLNIDLNQPAPEVA</sequence>
<dbReference type="InterPro" id="IPR036955">
    <property type="entry name" value="AP2/ERF_dom_sf"/>
</dbReference>
<dbReference type="InterPro" id="IPR016177">
    <property type="entry name" value="DNA-bd_dom_sf"/>
</dbReference>
<comment type="subcellular location">
    <subcellularLocation>
        <location evidence="1">Nucleus</location>
    </subcellularLocation>
</comment>
<dbReference type="Pfam" id="PF00847">
    <property type="entry name" value="AP2"/>
    <property type="match status" value="1"/>
</dbReference>
<dbReference type="InterPro" id="IPR001471">
    <property type="entry name" value="AP2/ERF_dom"/>
</dbReference>
<evidence type="ECO:0000256" key="1">
    <source>
        <dbReference type="ARBA" id="ARBA00004123"/>
    </source>
</evidence>
<accession>A0A9D3UNL2</accession>
<evidence type="ECO:0000313" key="8">
    <source>
        <dbReference type="EMBL" id="KAH1048537.1"/>
    </source>
</evidence>
<dbReference type="SUPFAM" id="SSF54171">
    <property type="entry name" value="DNA-binding domain"/>
    <property type="match status" value="1"/>
</dbReference>
<gene>
    <name evidence="8" type="ORF">J1N35_039321</name>
</gene>
<protein>
    <recommendedName>
        <fullName evidence="7">AP2/ERF domain-containing protein</fullName>
    </recommendedName>
</protein>
<dbReference type="EMBL" id="JAIQCV010000011">
    <property type="protein sequence ID" value="KAH1048537.1"/>
    <property type="molecule type" value="Genomic_DNA"/>
</dbReference>
<dbReference type="GO" id="GO:0003677">
    <property type="term" value="F:DNA binding"/>
    <property type="evidence" value="ECO:0007669"/>
    <property type="project" value="UniProtKB-KW"/>
</dbReference>
<dbReference type="GO" id="GO:0005634">
    <property type="term" value="C:nucleus"/>
    <property type="evidence" value="ECO:0007669"/>
    <property type="project" value="UniProtKB-SubCell"/>
</dbReference>
<dbReference type="PRINTS" id="PR00367">
    <property type="entry name" value="ETHRSPELEMNT"/>
</dbReference>